<name>A0A165F5V5_9BASI</name>
<sequence>MYWVSFSAAFTTLYGPLAVRASRGRRRATLEGQPKMGRSFIACKVCSACYREGSGRMGREVCPLHPMALSRMRRSTLPSGPWVSRDGSVDRRYLPPCEAVSCLGRDQRPEGTHKSPAQSSPLAHSFPPVTSPGRRPCTSGRSYFKQQGQARDKGPSVHRLPR</sequence>
<dbReference type="EMBL" id="KV423981">
    <property type="protein sequence ID" value="KZT56252.1"/>
    <property type="molecule type" value="Genomic_DNA"/>
</dbReference>
<feature type="region of interest" description="Disordered" evidence="1">
    <location>
        <begin position="103"/>
        <end position="162"/>
    </location>
</feature>
<accession>A0A165F5V5</accession>
<proteinExistence type="predicted"/>
<dbReference type="Proteomes" id="UP000076842">
    <property type="component" value="Unassembled WGS sequence"/>
</dbReference>
<dbReference type="InParanoid" id="A0A165F5V5"/>
<dbReference type="AlphaFoldDB" id="A0A165F5V5"/>
<feature type="compositionally biased region" description="Polar residues" evidence="1">
    <location>
        <begin position="139"/>
        <end position="149"/>
    </location>
</feature>
<protein>
    <submittedName>
        <fullName evidence="2">Uncharacterized protein</fullName>
    </submittedName>
</protein>
<evidence type="ECO:0000313" key="2">
    <source>
        <dbReference type="EMBL" id="KZT56252.1"/>
    </source>
</evidence>
<keyword evidence="3" id="KW-1185">Reference proteome</keyword>
<evidence type="ECO:0000313" key="3">
    <source>
        <dbReference type="Proteomes" id="UP000076842"/>
    </source>
</evidence>
<organism evidence="2 3">
    <name type="scientific">Calocera cornea HHB12733</name>
    <dbReference type="NCBI Taxonomy" id="1353952"/>
    <lineage>
        <taxon>Eukaryota</taxon>
        <taxon>Fungi</taxon>
        <taxon>Dikarya</taxon>
        <taxon>Basidiomycota</taxon>
        <taxon>Agaricomycotina</taxon>
        <taxon>Dacrymycetes</taxon>
        <taxon>Dacrymycetales</taxon>
        <taxon>Dacrymycetaceae</taxon>
        <taxon>Calocera</taxon>
    </lineage>
</organism>
<evidence type="ECO:0000256" key="1">
    <source>
        <dbReference type="SAM" id="MobiDB-lite"/>
    </source>
</evidence>
<gene>
    <name evidence="2" type="ORF">CALCODRAFT_323909</name>
</gene>
<reference evidence="2 3" key="1">
    <citation type="journal article" date="2016" name="Mol. Biol. Evol.">
        <title>Comparative Genomics of Early-Diverging Mushroom-Forming Fungi Provides Insights into the Origins of Lignocellulose Decay Capabilities.</title>
        <authorList>
            <person name="Nagy L.G."/>
            <person name="Riley R."/>
            <person name="Tritt A."/>
            <person name="Adam C."/>
            <person name="Daum C."/>
            <person name="Floudas D."/>
            <person name="Sun H."/>
            <person name="Yadav J.S."/>
            <person name="Pangilinan J."/>
            <person name="Larsson K.H."/>
            <person name="Matsuura K."/>
            <person name="Barry K."/>
            <person name="Labutti K."/>
            <person name="Kuo R."/>
            <person name="Ohm R.A."/>
            <person name="Bhattacharya S.S."/>
            <person name="Shirouzu T."/>
            <person name="Yoshinaga Y."/>
            <person name="Martin F.M."/>
            <person name="Grigoriev I.V."/>
            <person name="Hibbett D.S."/>
        </authorList>
    </citation>
    <scope>NUCLEOTIDE SEQUENCE [LARGE SCALE GENOMIC DNA]</scope>
    <source>
        <strain evidence="2 3">HHB12733</strain>
    </source>
</reference>